<dbReference type="Gene3D" id="3.40.225.10">
    <property type="entry name" value="Class II aldolase/adducin N-terminal domain"/>
    <property type="match status" value="1"/>
</dbReference>
<dbReference type="EMBL" id="JABRWJ010000017">
    <property type="protein sequence ID" value="NRF72070.1"/>
    <property type="molecule type" value="Genomic_DNA"/>
</dbReference>
<dbReference type="InterPro" id="IPR036409">
    <property type="entry name" value="Aldolase_II/adducin_N_sf"/>
</dbReference>
<evidence type="ECO:0000256" key="1">
    <source>
        <dbReference type="ARBA" id="ARBA00037961"/>
    </source>
</evidence>
<dbReference type="InterPro" id="IPR001303">
    <property type="entry name" value="Aldolase_II/adducin_N"/>
</dbReference>
<comment type="similarity">
    <text evidence="1">Belongs to the aldolase class II family.</text>
</comment>
<evidence type="ECO:0000313" key="4">
    <source>
        <dbReference type="Proteomes" id="UP000737171"/>
    </source>
</evidence>
<comment type="caution">
    <text evidence="3">The sequence shown here is derived from an EMBL/GenBank/DDBJ whole genome shotgun (WGS) entry which is preliminary data.</text>
</comment>
<gene>
    <name evidence="3" type="ORF">HLB44_34310</name>
</gene>
<dbReference type="NCBIfam" id="NF005451">
    <property type="entry name" value="PRK07044.1"/>
    <property type="match status" value="1"/>
</dbReference>
<dbReference type="PANTHER" id="PTHR10672:SF3">
    <property type="entry name" value="PROTEIN HU-LI TAI SHAO"/>
    <property type="match status" value="1"/>
</dbReference>
<accession>A0ABX2EUC2</accession>
<dbReference type="PANTHER" id="PTHR10672">
    <property type="entry name" value="ADDUCIN"/>
    <property type="match status" value="1"/>
</dbReference>
<dbReference type="SMART" id="SM01007">
    <property type="entry name" value="Aldolase_II"/>
    <property type="match status" value="1"/>
</dbReference>
<proteinExistence type="inferred from homology"/>
<protein>
    <submittedName>
        <fullName evidence="3">Class II aldolase/adducin family protein</fullName>
    </submittedName>
</protein>
<dbReference type="Proteomes" id="UP000737171">
    <property type="component" value="Unassembled WGS sequence"/>
</dbReference>
<feature type="domain" description="Class II aldolase/adducin N-terminal" evidence="2">
    <location>
        <begin position="13"/>
        <end position="194"/>
    </location>
</feature>
<reference evidence="3 4" key="1">
    <citation type="submission" date="2020-05" db="EMBL/GenBank/DDBJ databases">
        <title>Aquincola sp. isolate from soil.</title>
        <authorList>
            <person name="Han J."/>
            <person name="Kim D.-U."/>
        </authorList>
    </citation>
    <scope>NUCLEOTIDE SEQUENCE [LARGE SCALE GENOMIC DNA]</scope>
    <source>
        <strain evidence="3 4">S2</strain>
    </source>
</reference>
<evidence type="ECO:0000259" key="2">
    <source>
        <dbReference type="SMART" id="SM01007"/>
    </source>
</evidence>
<name>A0ABX2EUC2_9BURK</name>
<keyword evidence="4" id="KW-1185">Reference proteome</keyword>
<dbReference type="InterPro" id="IPR051017">
    <property type="entry name" value="Aldolase-II_Adducin_sf"/>
</dbReference>
<sequence>MAAMDPAEREARIDLAAAYRLAAHFKWTDLIYTHFSAKIPGTEHILINPFGLMFDEITASSLVKLTLDGEILSDSTGLGINRAGYVIHSCIHRARPDAHAIMHTHSRAGVAVSAMKCGLLPLSQHAMRVQQRVTYHGYEGIALELDEQERLVRDLGPHAPAMILRNHGLLAVGASTHEAFEVMYYLECACQIQVDAMAGGIDNVVAMPAAAADTADAQFHDATRTKGARAWTSLLRMLDRLGSDFRD</sequence>
<evidence type="ECO:0000313" key="3">
    <source>
        <dbReference type="EMBL" id="NRF72070.1"/>
    </source>
</evidence>
<organism evidence="3 4">
    <name type="scientific">Pseudaquabacterium terrae</name>
    <dbReference type="NCBI Taxonomy" id="2732868"/>
    <lineage>
        <taxon>Bacteria</taxon>
        <taxon>Pseudomonadati</taxon>
        <taxon>Pseudomonadota</taxon>
        <taxon>Betaproteobacteria</taxon>
        <taxon>Burkholderiales</taxon>
        <taxon>Sphaerotilaceae</taxon>
        <taxon>Pseudaquabacterium</taxon>
    </lineage>
</organism>
<dbReference type="SUPFAM" id="SSF53639">
    <property type="entry name" value="AraD/HMP-PK domain-like"/>
    <property type="match status" value="1"/>
</dbReference>
<dbReference type="Pfam" id="PF00596">
    <property type="entry name" value="Aldolase_II"/>
    <property type="match status" value="1"/>
</dbReference>